<name>A0AAJ6BI56_9BACT</name>
<dbReference type="Pfam" id="PF26622">
    <property type="entry name" value="DUF8199"/>
    <property type="match status" value="1"/>
</dbReference>
<dbReference type="NCBIfam" id="NF047658">
    <property type="entry name" value="HYC_CC_PP"/>
    <property type="match status" value="1"/>
</dbReference>
<evidence type="ECO:0000256" key="1">
    <source>
        <dbReference type="SAM" id="SignalP"/>
    </source>
</evidence>
<feature type="signal peptide" evidence="1">
    <location>
        <begin position="1"/>
        <end position="19"/>
    </location>
</feature>
<evidence type="ECO:0000313" key="2">
    <source>
        <dbReference type="EMBL" id="WEK35916.1"/>
    </source>
</evidence>
<protein>
    <submittedName>
        <fullName evidence="2">Uncharacterized protein</fullName>
    </submittedName>
</protein>
<feature type="chain" id="PRO_5042583253" evidence="1">
    <location>
        <begin position="20"/>
        <end position="134"/>
    </location>
</feature>
<gene>
    <name evidence="2" type="ORF">P0Y53_00260</name>
</gene>
<sequence>MKQFLVAILLLLYAGASTGATVHMHYCMGRLVKTALSDGKQEACSKCGSASDKDLCKKKCCKDEYKLVKMDKDQKTTTTIAFHFLQAMSLAMPVQYAVAPATTVLSATEEFPVTHAPPRSSKVQPYIFLCTFRI</sequence>
<proteinExistence type="predicted"/>
<reference evidence="2" key="1">
    <citation type="submission" date="2023-03" db="EMBL/GenBank/DDBJ databases">
        <title>Andean soil-derived lignocellulolytic bacterial consortium as a source of novel taxa and putative plastic-active enzymes.</title>
        <authorList>
            <person name="Diaz-Garcia L."/>
            <person name="Chuvochina M."/>
            <person name="Feuerriegel G."/>
            <person name="Bunk B."/>
            <person name="Sproer C."/>
            <person name="Streit W.R."/>
            <person name="Rodriguez L.M."/>
            <person name="Overmann J."/>
            <person name="Jimenez D.J."/>
        </authorList>
    </citation>
    <scope>NUCLEOTIDE SEQUENCE</scope>
    <source>
        <strain evidence="2">MAG 7</strain>
    </source>
</reference>
<accession>A0AAJ6BI56</accession>
<dbReference type="Proteomes" id="UP001220610">
    <property type="component" value="Chromosome"/>
</dbReference>
<dbReference type="EMBL" id="CP119311">
    <property type="protein sequence ID" value="WEK35916.1"/>
    <property type="molecule type" value="Genomic_DNA"/>
</dbReference>
<dbReference type="AlphaFoldDB" id="A0AAJ6BI56"/>
<dbReference type="InterPro" id="IPR058060">
    <property type="entry name" value="HYC_CC_PP"/>
</dbReference>
<organism evidence="2 3">
    <name type="scientific">Candidatus Pseudobacter hemicellulosilyticus</name>
    <dbReference type="NCBI Taxonomy" id="3121375"/>
    <lineage>
        <taxon>Bacteria</taxon>
        <taxon>Pseudomonadati</taxon>
        <taxon>Bacteroidota</taxon>
        <taxon>Chitinophagia</taxon>
        <taxon>Chitinophagales</taxon>
        <taxon>Chitinophagaceae</taxon>
        <taxon>Pseudobacter</taxon>
    </lineage>
</organism>
<dbReference type="InterPro" id="IPR058512">
    <property type="entry name" value="DUF8199"/>
</dbReference>
<keyword evidence="1" id="KW-0732">Signal</keyword>
<evidence type="ECO:0000313" key="3">
    <source>
        <dbReference type="Proteomes" id="UP001220610"/>
    </source>
</evidence>